<dbReference type="AlphaFoldDB" id="A0AAD4LH55"/>
<organism evidence="3 4">
    <name type="scientific">Lactarius akahatsu</name>
    <dbReference type="NCBI Taxonomy" id="416441"/>
    <lineage>
        <taxon>Eukaryota</taxon>
        <taxon>Fungi</taxon>
        <taxon>Dikarya</taxon>
        <taxon>Basidiomycota</taxon>
        <taxon>Agaricomycotina</taxon>
        <taxon>Agaricomycetes</taxon>
        <taxon>Russulales</taxon>
        <taxon>Russulaceae</taxon>
        <taxon>Lactarius</taxon>
    </lineage>
</organism>
<evidence type="ECO:0000313" key="3">
    <source>
        <dbReference type="EMBL" id="KAH8992941.1"/>
    </source>
</evidence>
<feature type="transmembrane region" description="Helical" evidence="2">
    <location>
        <begin position="415"/>
        <end position="439"/>
    </location>
</feature>
<keyword evidence="4" id="KW-1185">Reference proteome</keyword>
<feature type="transmembrane region" description="Helical" evidence="2">
    <location>
        <begin position="446"/>
        <end position="468"/>
    </location>
</feature>
<feature type="region of interest" description="Disordered" evidence="1">
    <location>
        <begin position="157"/>
        <end position="216"/>
    </location>
</feature>
<reference evidence="3" key="1">
    <citation type="submission" date="2022-01" db="EMBL/GenBank/DDBJ databases">
        <title>Comparative genomics reveals a dynamic genome evolution in the ectomycorrhizal milk-cap (Lactarius) mushrooms.</title>
        <authorList>
            <consortium name="DOE Joint Genome Institute"/>
            <person name="Lebreton A."/>
            <person name="Tang N."/>
            <person name="Kuo A."/>
            <person name="LaButti K."/>
            <person name="Drula E."/>
            <person name="Barry K."/>
            <person name="Clum A."/>
            <person name="Lipzen A."/>
            <person name="Mousain D."/>
            <person name="Ng V."/>
            <person name="Wang R."/>
            <person name="Wang X."/>
            <person name="Dai Y."/>
            <person name="Henrissat B."/>
            <person name="Grigoriev I.V."/>
            <person name="Guerin-Laguette A."/>
            <person name="Yu F."/>
            <person name="Martin F.M."/>
        </authorList>
    </citation>
    <scope>NUCLEOTIDE SEQUENCE</scope>
    <source>
        <strain evidence="3">QP</strain>
    </source>
</reference>
<feature type="transmembrane region" description="Helical" evidence="2">
    <location>
        <begin position="474"/>
        <end position="492"/>
    </location>
</feature>
<dbReference type="EMBL" id="JAKELL010000020">
    <property type="protein sequence ID" value="KAH8992941.1"/>
    <property type="molecule type" value="Genomic_DNA"/>
</dbReference>
<comment type="caution">
    <text evidence="3">The sequence shown here is derived from an EMBL/GenBank/DDBJ whole genome shotgun (WGS) entry which is preliminary data.</text>
</comment>
<dbReference type="Proteomes" id="UP001201163">
    <property type="component" value="Unassembled WGS sequence"/>
</dbReference>
<name>A0AAD4LH55_9AGAM</name>
<gene>
    <name evidence="3" type="ORF">EDB92DRAFT_516733</name>
</gene>
<feature type="transmembrane region" description="Helical" evidence="2">
    <location>
        <begin position="373"/>
        <end position="395"/>
    </location>
</feature>
<keyword evidence="2" id="KW-1133">Transmembrane helix</keyword>
<keyword evidence="2" id="KW-0812">Transmembrane</keyword>
<evidence type="ECO:0000256" key="1">
    <source>
        <dbReference type="SAM" id="MobiDB-lite"/>
    </source>
</evidence>
<protein>
    <submittedName>
        <fullName evidence="3">Uncharacterized protein</fullName>
    </submittedName>
</protein>
<accession>A0AAD4LH55</accession>
<evidence type="ECO:0000256" key="2">
    <source>
        <dbReference type="SAM" id="Phobius"/>
    </source>
</evidence>
<proteinExistence type="predicted"/>
<keyword evidence="2" id="KW-0472">Membrane</keyword>
<feature type="transmembrane region" description="Helical" evidence="2">
    <location>
        <begin position="338"/>
        <end position="361"/>
    </location>
</feature>
<evidence type="ECO:0000313" key="4">
    <source>
        <dbReference type="Proteomes" id="UP001201163"/>
    </source>
</evidence>
<sequence>MHSAIRADSFDQSFDTNEPWQFTVLRSQNMGMLRPEKSWRPIITLEVDGQHKHEVILGVDGQNPNQRDIMLLHHAHHQTQIKLDVWHKSQSKAKSRKRRHLVASTSMALGDAIKRQGTEPYMELRLSGVPAARRKSIAQKRQLCASLLVRLRPPQSTISFPIEHGHDSDRLSLASSGDKDPSDTLVTPTTDEPEDPPPWSSAISEEPPPGLRRRKKVKGYCINSEEERSGESDYPFSGSEAEDTKACDIWEPPIPYDESSDTYPDSLEIRTITNAPSTISIIFPSLLPTTYVSDTSSVTSGMSYASSTFDTLTYHRELREAQLDSDFDRILIKLVHEWYYTGASLLSVAAVDTTVFGFSSGNLFDVDSIAKRALIISSIAAAIGLFVDVWFILAYSGADVRKFQTLAVDIYGSYFFFALSSRLPLVALFVAVLALVVFLGAVAWTAWPAAVLVMCVLAGLLVSLQFIVYGCHRLALGFAWMVRGAWLGVLYVSRRIRALFVRGVAAAAPAQGEQQAGPPTAPMRHVVAPPASARAPGPARNTV</sequence>